<comment type="similarity">
    <text evidence="1">Belongs to the EndA/NucM nuclease family.</text>
</comment>
<keyword evidence="2" id="KW-0540">Nuclease</keyword>
<sequence length="332" mass="37086">MASNLFSQVGIGTNTPNVSSALDVESNAKGMLPPRMNSAQRDALSTTTASKGLIIFNTDSNRLNIFDGIRWHAIVNQQSETICENATTLSEFLNCLQSNYTPAQTLGYSYARDVLYSSIDVDPSTQELKGIYSGFTIIMDYSTDPDPSVHAFNLGINTEHVFPQSMGAGDEPGTSDMFNIFPSRVEVNSSRGNCPFNEIVDADTETWYYLDQEMTSIPTSNRDDYSEKDNEASYPSLGISQQCALEPREAKKGDIARALFYYYTIYNSVNINTYPSYANEDFFMAMKTILLQWHISDPVDQIEIDRNNAIQTYQGNSNPFVIDATLAQRMFN</sequence>
<dbReference type="GO" id="GO:0004519">
    <property type="term" value="F:endonuclease activity"/>
    <property type="evidence" value="ECO:0007669"/>
    <property type="project" value="UniProtKB-KW"/>
</dbReference>
<evidence type="ECO:0000256" key="3">
    <source>
        <dbReference type="ARBA" id="ARBA00022801"/>
    </source>
</evidence>
<dbReference type="InterPro" id="IPR044925">
    <property type="entry name" value="His-Me_finger_sf"/>
</dbReference>
<protein>
    <submittedName>
        <fullName evidence="4">Endonuclease</fullName>
    </submittedName>
</protein>
<comment type="caution">
    <text evidence="4">The sequence shown here is derived from an EMBL/GenBank/DDBJ whole genome shotgun (WGS) entry which is preliminary data.</text>
</comment>
<dbReference type="PANTHER" id="PTHR33607">
    <property type="entry name" value="ENDONUCLEASE-1"/>
    <property type="match status" value="1"/>
</dbReference>
<dbReference type="PANTHER" id="PTHR33607:SF2">
    <property type="entry name" value="ENDONUCLEASE-1"/>
    <property type="match status" value="1"/>
</dbReference>
<keyword evidence="5" id="KW-1185">Reference proteome</keyword>
<dbReference type="Pfam" id="PF04231">
    <property type="entry name" value="Endonuclease_1"/>
    <property type="match status" value="1"/>
</dbReference>
<evidence type="ECO:0000313" key="5">
    <source>
        <dbReference type="Proteomes" id="UP001597533"/>
    </source>
</evidence>
<evidence type="ECO:0000313" key="4">
    <source>
        <dbReference type="EMBL" id="MFD2823824.1"/>
    </source>
</evidence>
<keyword evidence="3" id="KW-0378">Hydrolase</keyword>
<organism evidence="4 5">
    <name type="scientific">Lacinutrix iliipiscaria</name>
    <dbReference type="NCBI Taxonomy" id="1230532"/>
    <lineage>
        <taxon>Bacteria</taxon>
        <taxon>Pseudomonadati</taxon>
        <taxon>Bacteroidota</taxon>
        <taxon>Flavobacteriia</taxon>
        <taxon>Flavobacteriales</taxon>
        <taxon>Flavobacteriaceae</taxon>
        <taxon>Lacinutrix</taxon>
    </lineage>
</organism>
<name>A0ABW5WN02_9FLAO</name>
<accession>A0ABW5WN02</accession>
<dbReference type="EMBL" id="JBHUOV010000002">
    <property type="protein sequence ID" value="MFD2823824.1"/>
    <property type="molecule type" value="Genomic_DNA"/>
</dbReference>
<gene>
    <name evidence="4" type="ORF">ACFS5M_09095</name>
</gene>
<evidence type="ECO:0000256" key="2">
    <source>
        <dbReference type="ARBA" id="ARBA00022722"/>
    </source>
</evidence>
<dbReference type="SUPFAM" id="SSF54060">
    <property type="entry name" value="His-Me finger endonucleases"/>
    <property type="match status" value="1"/>
</dbReference>
<dbReference type="Proteomes" id="UP001597533">
    <property type="component" value="Unassembled WGS sequence"/>
</dbReference>
<dbReference type="InterPro" id="IPR007346">
    <property type="entry name" value="Endonuclease-I"/>
</dbReference>
<keyword evidence="4" id="KW-0255">Endonuclease</keyword>
<proteinExistence type="inferred from homology"/>
<evidence type="ECO:0000256" key="1">
    <source>
        <dbReference type="ARBA" id="ARBA00006429"/>
    </source>
</evidence>
<reference evidence="5" key="1">
    <citation type="journal article" date="2019" name="Int. J. Syst. Evol. Microbiol.">
        <title>The Global Catalogue of Microorganisms (GCM) 10K type strain sequencing project: providing services to taxonomists for standard genome sequencing and annotation.</title>
        <authorList>
            <consortium name="The Broad Institute Genomics Platform"/>
            <consortium name="The Broad Institute Genome Sequencing Center for Infectious Disease"/>
            <person name="Wu L."/>
            <person name="Ma J."/>
        </authorList>
    </citation>
    <scope>NUCLEOTIDE SEQUENCE [LARGE SCALE GENOMIC DNA]</scope>
    <source>
        <strain evidence="5">KCTC 32141</strain>
    </source>
</reference>